<sequence>MSARRMNADELSRDKIISKARFLFEEKGYRAVSMRSIAAELGCSHGALYYHFKNKEQLFYGMIEEDFAQLNQIIDMVMASEEQRAQKLRTLFLRFIEYGLNNQNQYEFMFLMKGEGLDGLMQSPANESYEKFAQAVFTLMDRPPAIYLIWSAFLSLHGFVSHFLGYAQSYSEAEAAAENHVTFVLRGLGNEESC</sequence>
<evidence type="ECO:0000313" key="5">
    <source>
        <dbReference type="Proteomes" id="UP000441354"/>
    </source>
</evidence>
<protein>
    <submittedName>
        <fullName evidence="4">TetR/AcrR family transcriptional regulator</fullName>
    </submittedName>
</protein>
<dbReference type="Pfam" id="PF00440">
    <property type="entry name" value="TetR_N"/>
    <property type="match status" value="1"/>
</dbReference>
<dbReference type="OrthoDB" id="9815924at2"/>
<gene>
    <name evidence="4" type="ORF">F7732_14375</name>
</gene>
<feature type="DNA-binding region" description="H-T-H motif" evidence="2">
    <location>
        <begin position="33"/>
        <end position="52"/>
    </location>
</feature>
<dbReference type="InterPro" id="IPR001647">
    <property type="entry name" value="HTH_TetR"/>
</dbReference>
<evidence type="ECO:0000256" key="2">
    <source>
        <dbReference type="PROSITE-ProRule" id="PRU00335"/>
    </source>
</evidence>
<proteinExistence type="predicted"/>
<dbReference type="RefSeq" id="WP_151574718.1">
    <property type="nucleotide sequence ID" value="NZ_WBOT01000004.1"/>
</dbReference>
<dbReference type="PROSITE" id="PS50977">
    <property type="entry name" value="HTH_TETR_2"/>
    <property type="match status" value="1"/>
</dbReference>
<accession>A0A7V7RKK7</accession>
<dbReference type="EMBL" id="WBOT01000004">
    <property type="protein sequence ID" value="KAB2331852.1"/>
    <property type="molecule type" value="Genomic_DNA"/>
</dbReference>
<dbReference type="AlphaFoldDB" id="A0A7V7RKK7"/>
<keyword evidence="1 2" id="KW-0238">DNA-binding</keyword>
<dbReference type="InterPro" id="IPR050109">
    <property type="entry name" value="HTH-type_TetR-like_transc_reg"/>
</dbReference>
<evidence type="ECO:0000256" key="1">
    <source>
        <dbReference type="ARBA" id="ARBA00023125"/>
    </source>
</evidence>
<reference evidence="4 5" key="1">
    <citation type="journal article" date="2014" name="Arch. Microbiol.">
        <title>Bacillus mesophilum sp. nov., strain IITR-54T, a novel 4-chlorobiphenyl dechlorinating bacterium.</title>
        <authorList>
            <person name="Manickam N."/>
            <person name="Singh N.K."/>
            <person name="Bajaj A."/>
            <person name="Kumar R.M."/>
            <person name="Kaur G."/>
            <person name="Kaur N."/>
            <person name="Bala M."/>
            <person name="Kumar A."/>
            <person name="Mayilraj S."/>
        </authorList>
    </citation>
    <scope>NUCLEOTIDE SEQUENCE [LARGE SCALE GENOMIC DNA]</scope>
    <source>
        <strain evidence="4 5">IITR-54</strain>
    </source>
</reference>
<dbReference type="PANTHER" id="PTHR30055">
    <property type="entry name" value="HTH-TYPE TRANSCRIPTIONAL REGULATOR RUTR"/>
    <property type="match status" value="1"/>
</dbReference>
<evidence type="ECO:0000313" key="4">
    <source>
        <dbReference type="EMBL" id="KAB2331852.1"/>
    </source>
</evidence>
<dbReference type="Proteomes" id="UP000441354">
    <property type="component" value="Unassembled WGS sequence"/>
</dbReference>
<dbReference type="Gene3D" id="1.10.357.10">
    <property type="entry name" value="Tetracycline Repressor, domain 2"/>
    <property type="match status" value="1"/>
</dbReference>
<dbReference type="SUPFAM" id="SSF46689">
    <property type="entry name" value="Homeodomain-like"/>
    <property type="match status" value="1"/>
</dbReference>
<dbReference type="PRINTS" id="PR00455">
    <property type="entry name" value="HTHTETR"/>
</dbReference>
<dbReference type="InterPro" id="IPR009057">
    <property type="entry name" value="Homeodomain-like_sf"/>
</dbReference>
<feature type="domain" description="HTH tetR-type" evidence="3">
    <location>
        <begin position="10"/>
        <end position="70"/>
    </location>
</feature>
<evidence type="ECO:0000259" key="3">
    <source>
        <dbReference type="PROSITE" id="PS50977"/>
    </source>
</evidence>
<organism evidence="4 5">
    <name type="scientific">Bacillus mesophilum</name>
    <dbReference type="NCBI Taxonomy" id="1071718"/>
    <lineage>
        <taxon>Bacteria</taxon>
        <taxon>Bacillati</taxon>
        <taxon>Bacillota</taxon>
        <taxon>Bacilli</taxon>
        <taxon>Bacillales</taxon>
        <taxon>Bacillaceae</taxon>
        <taxon>Bacillus</taxon>
    </lineage>
</organism>
<name>A0A7V7RKK7_9BACI</name>
<dbReference type="GO" id="GO:0003677">
    <property type="term" value="F:DNA binding"/>
    <property type="evidence" value="ECO:0007669"/>
    <property type="project" value="UniProtKB-UniRule"/>
</dbReference>
<comment type="caution">
    <text evidence="4">The sequence shown here is derived from an EMBL/GenBank/DDBJ whole genome shotgun (WGS) entry which is preliminary data.</text>
</comment>
<dbReference type="GO" id="GO:0006355">
    <property type="term" value="P:regulation of DNA-templated transcription"/>
    <property type="evidence" value="ECO:0007669"/>
    <property type="project" value="UniProtKB-ARBA"/>
</dbReference>
<keyword evidence="5" id="KW-1185">Reference proteome</keyword>